<evidence type="ECO:0000313" key="1">
    <source>
        <dbReference type="EMBL" id="WNV48186.1"/>
    </source>
</evidence>
<reference evidence="2" key="1">
    <citation type="journal article" date="2024" name="Viruses">
        <title>New Genera and Species of Caulobacter and Brevundimonas Bacteriophages Provide Insights into Phage Genome Evolution.</title>
        <authorList>
            <person name="Ely B."/>
            <person name="Hils M."/>
            <person name="Clarke A."/>
            <person name="Albert M."/>
            <person name="Holness N."/>
            <person name="Lenski J."/>
            <person name="Mohammadi T."/>
        </authorList>
    </citation>
    <scope>NUCLEOTIDE SEQUENCE [LARGE SCALE GENOMIC DNA]</scope>
</reference>
<protein>
    <submittedName>
        <fullName evidence="1">Uncharacterized protein</fullName>
    </submittedName>
</protein>
<proteinExistence type="predicted"/>
<sequence>MFGPGAKIETLTGVSAAASCNVTVLGAEFNGTSNGIIRASGTAAVTLKSTGARLRGSAAWWVAPSGTPTLNPKSDEIQLDVSDTKVVKAQGNTCYNTNAAVGTLGVAGPVVADASVWRLRTDLTKTS</sequence>
<organism evidence="1 2">
    <name type="scientific">Caulobacter phage Quill_5.2</name>
    <dbReference type="NCBI Taxonomy" id="3075108"/>
    <lineage>
        <taxon>Viruses</taxon>
        <taxon>Duplodnaviria</taxon>
        <taxon>Heunggongvirae</taxon>
        <taxon>Uroviricota</taxon>
        <taxon>Caudoviricetes</taxon>
        <taxon>Autographivirales</taxon>
        <taxon>Autonotataviridae</taxon>
        <taxon>Lullwatervirus</taxon>
        <taxon>Lullwatervirus quill52</taxon>
    </lineage>
</organism>
<accession>A0AA96PY21</accession>
<dbReference type="PROSITE" id="PS51257">
    <property type="entry name" value="PROKAR_LIPOPROTEIN"/>
    <property type="match status" value="1"/>
</dbReference>
<gene>
    <name evidence="1" type="ORF">Ql52_gp050</name>
</gene>
<dbReference type="EMBL" id="OR260090">
    <property type="protein sequence ID" value="WNV48186.1"/>
    <property type="molecule type" value="Genomic_DNA"/>
</dbReference>
<keyword evidence="2" id="KW-1185">Reference proteome</keyword>
<name>A0AA96PY21_9CAUD</name>
<dbReference type="Proteomes" id="UP001301924">
    <property type="component" value="Segment"/>
</dbReference>
<evidence type="ECO:0000313" key="2">
    <source>
        <dbReference type="Proteomes" id="UP001301924"/>
    </source>
</evidence>